<protein>
    <recommendedName>
        <fullName evidence="1">Thiopeptide-type bacteriocin biosynthesis domain-containing protein</fullName>
    </recommendedName>
</protein>
<proteinExistence type="predicted"/>
<accession>A0A1Q8VKS9</accession>
<sequence length="275" mass="30833">MLMDWYAFHAWCHSIDAQERLAVHLFCENQLDVDWFFVKYWMGGPHLRVRTTSRAVHEALVREARNWLDHAAVPSLDRDRFYSGVSLFGEEVDDVEGLPWFPSGTVLEMPYEPELDRYLGIHHMAASERAFRHSSEFAVSVFTSPHPRSIRLALGALTLWGMAKAYGLATIEFFQRYAEFWEQVAGGADAVLLAQAATAICERVVSGQAQFAAVDRYVTAMTAELAPVVADVTPNEATLLIASHMHMTNNRLSVLPATEAVLASGFCRVLERNNS</sequence>
<dbReference type="InterPro" id="IPR023809">
    <property type="entry name" value="Thiopep_bacteriocin_synth_dom"/>
</dbReference>
<reference evidence="2 3" key="1">
    <citation type="submission" date="2016-12" db="EMBL/GenBank/DDBJ databases">
        <title>Genomic comparison of strains in the 'Actinomyces naeslundii' group.</title>
        <authorList>
            <person name="Mughal S.R."/>
            <person name="Do T."/>
            <person name="Gilbert S.C."/>
            <person name="Witherden E.A."/>
            <person name="Didelot X."/>
            <person name="Beighton D."/>
        </authorList>
    </citation>
    <scope>NUCLEOTIDE SEQUENCE [LARGE SCALE GENOMIC DNA]</scope>
    <source>
        <strain evidence="2 3">R21091</strain>
    </source>
</reference>
<organism evidence="2 3">
    <name type="scientific">Actinomyces oris</name>
    <dbReference type="NCBI Taxonomy" id="544580"/>
    <lineage>
        <taxon>Bacteria</taxon>
        <taxon>Bacillati</taxon>
        <taxon>Actinomycetota</taxon>
        <taxon>Actinomycetes</taxon>
        <taxon>Actinomycetales</taxon>
        <taxon>Actinomycetaceae</taxon>
        <taxon>Actinomyces</taxon>
    </lineage>
</organism>
<feature type="domain" description="Thiopeptide-type bacteriocin biosynthesis" evidence="1">
    <location>
        <begin position="5"/>
        <end position="264"/>
    </location>
</feature>
<evidence type="ECO:0000313" key="2">
    <source>
        <dbReference type="EMBL" id="OLO48688.1"/>
    </source>
</evidence>
<dbReference type="AlphaFoldDB" id="A0A1Q8VKS9"/>
<evidence type="ECO:0000259" key="1">
    <source>
        <dbReference type="Pfam" id="PF14028"/>
    </source>
</evidence>
<dbReference type="EMBL" id="MSKK01000005">
    <property type="protein sequence ID" value="OLO48688.1"/>
    <property type="molecule type" value="Genomic_DNA"/>
</dbReference>
<gene>
    <name evidence="2" type="ORF">BKH31_01880</name>
</gene>
<comment type="caution">
    <text evidence="2">The sequence shown here is derived from an EMBL/GenBank/DDBJ whole genome shotgun (WGS) entry which is preliminary data.</text>
</comment>
<dbReference type="Proteomes" id="UP000186471">
    <property type="component" value="Unassembled WGS sequence"/>
</dbReference>
<name>A0A1Q8VKS9_9ACTO</name>
<dbReference type="Pfam" id="PF14028">
    <property type="entry name" value="Lant_dehydr_C"/>
    <property type="match status" value="1"/>
</dbReference>
<evidence type="ECO:0000313" key="3">
    <source>
        <dbReference type="Proteomes" id="UP000186471"/>
    </source>
</evidence>